<evidence type="ECO:0000313" key="2">
    <source>
        <dbReference type="Proteomes" id="UP001060215"/>
    </source>
</evidence>
<name>A0ACC0GR19_9ERIC</name>
<reference evidence="1 2" key="1">
    <citation type="journal article" date="2022" name="Plant J.">
        <title>Chromosome-level genome of Camellia lanceoleosa provides a valuable resource for understanding genome evolution and self-incompatibility.</title>
        <authorList>
            <person name="Gong W."/>
            <person name="Xiao S."/>
            <person name="Wang L."/>
            <person name="Liao Z."/>
            <person name="Chang Y."/>
            <person name="Mo W."/>
            <person name="Hu G."/>
            <person name="Li W."/>
            <person name="Zhao G."/>
            <person name="Zhu H."/>
            <person name="Hu X."/>
            <person name="Ji K."/>
            <person name="Xiang X."/>
            <person name="Song Q."/>
            <person name="Yuan D."/>
            <person name="Jin S."/>
            <person name="Zhang L."/>
        </authorList>
    </citation>
    <scope>NUCLEOTIDE SEQUENCE [LARGE SCALE GENOMIC DNA]</scope>
    <source>
        <strain evidence="1">SQ_2022a</strain>
    </source>
</reference>
<dbReference type="EMBL" id="CM045766">
    <property type="protein sequence ID" value="KAI8002700.1"/>
    <property type="molecule type" value="Genomic_DNA"/>
</dbReference>
<proteinExistence type="predicted"/>
<keyword evidence="2" id="KW-1185">Reference proteome</keyword>
<evidence type="ECO:0000313" key="1">
    <source>
        <dbReference type="EMBL" id="KAI8002700.1"/>
    </source>
</evidence>
<dbReference type="Proteomes" id="UP001060215">
    <property type="component" value="Chromosome 9"/>
</dbReference>
<comment type="caution">
    <text evidence="1">The sequence shown here is derived from an EMBL/GenBank/DDBJ whole genome shotgun (WGS) entry which is preliminary data.</text>
</comment>
<sequence>MFLKILWLVLPLELKRKGLHSMTLIKIYSIPNEKRCR</sequence>
<gene>
    <name evidence="1" type="ORF">LOK49_LG08G01101</name>
</gene>
<accession>A0ACC0GR19</accession>
<organism evidence="1 2">
    <name type="scientific">Camellia lanceoleosa</name>
    <dbReference type="NCBI Taxonomy" id="1840588"/>
    <lineage>
        <taxon>Eukaryota</taxon>
        <taxon>Viridiplantae</taxon>
        <taxon>Streptophyta</taxon>
        <taxon>Embryophyta</taxon>
        <taxon>Tracheophyta</taxon>
        <taxon>Spermatophyta</taxon>
        <taxon>Magnoliopsida</taxon>
        <taxon>eudicotyledons</taxon>
        <taxon>Gunneridae</taxon>
        <taxon>Pentapetalae</taxon>
        <taxon>asterids</taxon>
        <taxon>Ericales</taxon>
        <taxon>Theaceae</taxon>
        <taxon>Camellia</taxon>
    </lineage>
</organism>
<protein>
    <submittedName>
        <fullName evidence="1">Uncharacterized protein</fullName>
    </submittedName>
</protein>